<dbReference type="InterPro" id="IPR002048">
    <property type="entry name" value="EF_hand_dom"/>
</dbReference>
<dbReference type="Proteomes" id="UP001458880">
    <property type="component" value="Unassembled WGS sequence"/>
</dbReference>
<evidence type="ECO:0000256" key="1">
    <source>
        <dbReference type="ARBA" id="ARBA00014901"/>
    </source>
</evidence>
<dbReference type="PANTHER" id="PTHR44324:SF6">
    <property type="entry name" value="EF-HAND CALCIUM BINDING DOMAIN 8"/>
    <property type="match status" value="1"/>
</dbReference>
<feature type="region of interest" description="Disordered" evidence="5">
    <location>
        <begin position="1079"/>
        <end position="1103"/>
    </location>
</feature>
<keyword evidence="3" id="KW-0677">Repeat</keyword>
<sequence>MVADVIILEAVARATVLKFVNRLKYLSCRSPPILNVNRQQRKMLHPTASEAGSDTGEDDEKNLHLILEEHHLLAIHKAFLEDETGQFDIKELKQLLYDIAHLRFDAKNFEIMFLKMNTKRDGLVTWDEFVSHLILGFKHQEIVAEFQDLDPPIAKPPRILKSNHRHPINRITFCPTMKPDRSVNFSDGSYITCSKDGFINYWSLDLSLERTVQSKCPDLKVADTWVTDMISLPDVSVVCTASSERDLRFYDTSARKFDLRVIFFSLDYAVCSMHYVIAPTAEEESMLILGDMGGNVKVILFNSVARGPFKSKLDEPLVRARYESVAKGMVPGFRNVEFKRIHTDWVQQVSYYPALSMIASCSACPKASVQMRDLNETKGIYIYRINKGAYCFAFAEGVHLMATGSPDCLVRVWNPFVPKRPSVVFPGHHTGVIGVVFQDGAKILCSLSKDKCIKVWDVAAQTCLQTYTGLPSELGEHTDLTFLYNPDSRQLLIGSVLIVTLHLCPTQSGEHTDGNTHCSAISVLLYNPLFQVILTCGLDSFIIVWDPWKGRRMSVVREAHTRTLHGEVLPVEITAATFDPGYQLLLTGAHDGSLKTWNFNTGTCLRNIMRIENNCEVTGVVWIKGRILAIGWNRHVTEFADSGGYAGPGGAFSKDWETNHTEDVLCATARVPQTLVTSSYSGELVMWQLETGQAYKCFNVAQPTHRIKLQYKKDKGKDRRKSHQADLGRRLLGRGGYGSRQTRASSGEVAKGTAVASAPPAGAQQQISESSEHGKAPRRLTVVLMPKTSTPSRGLPIRAMLFLKTRPMSPNVGTLLVSLENGLIQVWSHHVSGGFITSFSAIHKGGDYVVSMCSDENNEFLFTGTTNGYIKTWLITDFALPDENKIHVCMPKYRLMFPFLWRDLFEGKAKRANRGQLKPRLLNCYRGHRMLVSAMAYIDKPQILVTASADFSARLWTLGGRYVGTLGTFKKWKPLDPDTPPGPDFAYTIPPDICRIHSATTYKVMMGGDVSRPLTKKQQALLAERELVITDFSRGVYGKRLEEPILGNYFHMPKRTSQRHEFQLDTSFSYIPVYQHMIRPPPQDIQPPKEPEEFKDKSSKKKAERVGAVCKIFIH</sequence>
<dbReference type="Gene3D" id="2.130.10.10">
    <property type="entry name" value="YVTN repeat-like/Quinoprotein amine dehydrogenase"/>
    <property type="match status" value="4"/>
</dbReference>
<dbReference type="InterPro" id="IPR051242">
    <property type="entry name" value="WD-EF-hand_domain"/>
</dbReference>
<dbReference type="InterPro" id="IPR036322">
    <property type="entry name" value="WD40_repeat_dom_sf"/>
</dbReference>
<evidence type="ECO:0000313" key="8">
    <source>
        <dbReference type="Proteomes" id="UP001458880"/>
    </source>
</evidence>
<evidence type="ECO:0000256" key="4">
    <source>
        <dbReference type="PROSITE-ProRule" id="PRU00221"/>
    </source>
</evidence>
<feature type="domain" description="EF-hand" evidence="6">
    <location>
        <begin position="104"/>
        <end position="139"/>
    </location>
</feature>
<keyword evidence="2 4" id="KW-0853">WD repeat</keyword>
<feature type="region of interest" description="Disordered" evidence="5">
    <location>
        <begin position="712"/>
        <end position="778"/>
    </location>
</feature>
<name>A0AAW1LXT3_POPJA</name>
<dbReference type="SUPFAM" id="SSF47473">
    <property type="entry name" value="EF-hand"/>
    <property type="match status" value="1"/>
</dbReference>
<feature type="compositionally biased region" description="Basic and acidic residues" evidence="5">
    <location>
        <begin position="1087"/>
        <end position="1097"/>
    </location>
</feature>
<dbReference type="InterPro" id="IPR011992">
    <property type="entry name" value="EF-hand-dom_pair"/>
</dbReference>
<feature type="repeat" description="WD" evidence="4">
    <location>
        <begin position="425"/>
        <end position="466"/>
    </location>
</feature>
<dbReference type="GO" id="GO:0005509">
    <property type="term" value="F:calcium ion binding"/>
    <property type="evidence" value="ECO:0007669"/>
    <property type="project" value="InterPro"/>
</dbReference>
<dbReference type="InterPro" id="IPR019775">
    <property type="entry name" value="WD40_repeat_CS"/>
</dbReference>
<reference evidence="7 8" key="1">
    <citation type="journal article" date="2024" name="BMC Genomics">
        <title>De novo assembly and annotation of Popillia japonica's genome with initial clues to its potential as an invasive pest.</title>
        <authorList>
            <person name="Cucini C."/>
            <person name="Boschi S."/>
            <person name="Funari R."/>
            <person name="Cardaioli E."/>
            <person name="Iannotti N."/>
            <person name="Marturano G."/>
            <person name="Paoli F."/>
            <person name="Bruttini M."/>
            <person name="Carapelli A."/>
            <person name="Frati F."/>
            <person name="Nardi F."/>
        </authorList>
    </citation>
    <scope>NUCLEOTIDE SEQUENCE [LARGE SCALE GENOMIC DNA]</scope>
    <source>
        <strain evidence="7">DMR45628</strain>
    </source>
</reference>
<accession>A0AAW1LXT3</accession>
<dbReference type="PROSITE" id="PS50294">
    <property type="entry name" value="WD_REPEATS_REGION"/>
    <property type="match status" value="2"/>
</dbReference>
<dbReference type="EMBL" id="JASPKY010000081">
    <property type="protein sequence ID" value="KAK9738840.1"/>
    <property type="molecule type" value="Genomic_DNA"/>
</dbReference>
<feature type="compositionally biased region" description="Basic and acidic residues" evidence="5">
    <location>
        <begin position="712"/>
        <end position="729"/>
    </location>
</feature>
<dbReference type="InterPro" id="IPR015943">
    <property type="entry name" value="WD40/YVTN_repeat-like_dom_sf"/>
</dbReference>
<evidence type="ECO:0000259" key="6">
    <source>
        <dbReference type="PROSITE" id="PS50222"/>
    </source>
</evidence>
<dbReference type="InterPro" id="IPR001680">
    <property type="entry name" value="WD40_rpt"/>
</dbReference>
<dbReference type="Gene3D" id="1.10.238.10">
    <property type="entry name" value="EF-hand"/>
    <property type="match status" value="1"/>
</dbReference>
<feature type="repeat" description="WD" evidence="4">
    <location>
        <begin position="573"/>
        <end position="607"/>
    </location>
</feature>
<dbReference type="AlphaFoldDB" id="A0AAW1LXT3"/>
<dbReference type="PROSITE" id="PS50082">
    <property type="entry name" value="WD_REPEATS_2"/>
    <property type="match status" value="4"/>
</dbReference>
<protein>
    <recommendedName>
        <fullName evidence="1">WD repeat-containing protein on Y chromosome</fullName>
    </recommendedName>
</protein>
<gene>
    <name evidence="7" type="ORF">QE152_g9466</name>
</gene>
<proteinExistence type="predicted"/>
<evidence type="ECO:0000256" key="5">
    <source>
        <dbReference type="SAM" id="MobiDB-lite"/>
    </source>
</evidence>
<evidence type="ECO:0000313" key="7">
    <source>
        <dbReference type="EMBL" id="KAK9738840.1"/>
    </source>
</evidence>
<comment type="caution">
    <text evidence="7">The sequence shown here is derived from an EMBL/GenBank/DDBJ whole genome shotgun (WGS) entry which is preliminary data.</text>
</comment>
<feature type="repeat" description="WD" evidence="4">
    <location>
        <begin position="514"/>
        <end position="546"/>
    </location>
</feature>
<dbReference type="PANTHER" id="PTHR44324">
    <property type="entry name" value="WD40 REPEAT DOMAIN 95"/>
    <property type="match status" value="1"/>
</dbReference>
<organism evidence="7 8">
    <name type="scientific">Popillia japonica</name>
    <name type="common">Japanese beetle</name>
    <dbReference type="NCBI Taxonomy" id="7064"/>
    <lineage>
        <taxon>Eukaryota</taxon>
        <taxon>Metazoa</taxon>
        <taxon>Ecdysozoa</taxon>
        <taxon>Arthropoda</taxon>
        <taxon>Hexapoda</taxon>
        <taxon>Insecta</taxon>
        <taxon>Pterygota</taxon>
        <taxon>Neoptera</taxon>
        <taxon>Endopterygota</taxon>
        <taxon>Coleoptera</taxon>
        <taxon>Polyphaga</taxon>
        <taxon>Scarabaeiformia</taxon>
        <taxon>Scarabaeidae</taxon>
        <taxon>Rutelinae</taxon>
        <taxon>Popillia</taxon>
    </lineage>
</organism>
<evidence type="ECO:0000256" key="3">
    <source>
        <dbReference type="ARBA" id="ARBA00022737"/>
    </source>
</evidence>
<evidence type="ECO:0000256" key="2">
    <source>
        <dbReference type="ARBA" id="ARBA00022574"/>
    </source>
</evidence>
<dbReference type="PROSITE" id="PS50222">
    <property type="entry name" value="EF_HAND_2"/>
    <property type="match status" value="1"/>
</dbReference>
<keyword evidence="8" id="KW-1185">Reference proteome</keyword>
<feature type="repeat" description="WD" evidence="4">
    <location>
        <begin position="925"/>
        <end position="958"/>
    </location>
</feature>
<dbReference type="SMART" id="SM00320">
    <property type="entry name" value="WD40"/>
    <property type="match status" value="9"/>
</dbReference>
<dbReference type="PROSITE" id="PS00678">
    <property type="entry name" value="WD_REPEATS_1"/>
    <property type="match status" value="2"/>
</dbReference>
<dbReference type="SUPFAM" id="SSF50978">
    <property type="entry name" value="WD40 repeat-like"/>
    <property type="match status" value="2"/>
</dbReference>
<dbReference type="Pfam" id="PF00400">
    <property type="entry name" value="WD40"/>
    <property type="match status" value="3"/>
</dbReference>